<dbReference type="Pfam" id="PF13361">
    <property type="entry name" value="UvrD_C"/>
    <property type="match status" value="1"/>
</dbReference>
<evidence type="ECO:0000256" key="14">
    <source>
        <dbReference type="PROSITE-ProRule" id="PRU00560"/>
    </source>
</evidence>
<evidence type="ECO:0000256" key="13">
    <source>
        <dbReference type="HAMAP-Rule" id="MF_01451"/>
    </source>
</evidence>
<keyword evidence="9 13" id="KW-0234">DNA repair</keyword>
<dbReference type="GO" id="GO:0005524">
    <property type="term" value="F:ATP binding"/>
    <property type="evidence" value="ECO:0007669"/>
    <property type="project" value="UniProtKB-UniRule"/>
</dbReference>
<keyword evidence="1 13" id="KW-0540">Nuclease</keyword>
<dbReference type="FunFam" id="3.40.50.300:FF:001236">
    <property type="entry name" value="ATP-dependent helicase/nuclease subunit A"/>
    <property type="match status" value="1"/>
</dbReference>
<feature type="region of interest" description="Disordered" evidence="15">
    <location>
        <begin position="1"/>
        <end position="23"/>
    </location>
</feature>
<dbReference type="EC" id="5.6.2.4" evidence="13"/>
<feature type="domain" description="UvrD-like helicase ATP-binding" evidence="16">
    <location>
        <begin position="21"/>
        <end position="498"/>
    </location>
</feature>
<evidence type="ECO:0000313" key="19">
    <source>
        <dbReference type="Proteomes" id="UP000639396"/>
    </source>
</evidence>
<dbReference type="InterPro" id="IPR014016">
    <property type="entry name" value="UvrD-like_ATP-bd"/>
</dbReference>
<gene>
    <name evidence="13 18" type="primary">addA</name>
    <name evidence="18" type="ORF">IDH45_06995</name>
</gene>
<dbReference type="RefSeq" id="WP_190925997.1">
    <property type="nucleotide sequence ID" value="NZ_JACXJA010000007.1"/>
</dbReference>
<evidence type="ECO:0000256" key="4">
    <source>
        <dbReference type="ARBA" id="ARBA00022801"/>
    </source>
</evidence>
<dbReference type="InterPro" id="IPR011335">
    <property type="entry name" value="Restrct_endonuc-II-like"/>
</dbReference>
<evidence type="ECO:0000259" key="16">
    <source>
        <dbReference type="PROSITE" id="PS51198"/>
    </source>
</evidence>
<evidence type="ECO:0000256" key="9">
    <source>
        <dbReference type="ARBA" id="ARBA00023204"/>
    </source>
</evidence>
<dbReference type="InterPro" id="IPR000212">
    <property type="entry name" value="DNA_helicase_UvrD/REP"/>
</dbReference>
<comment type="catalytic activity">
    <reaction evidence="12 13">
        <text>ATP + H2O = ADP + phosphate + H(+)</text>
        <dbReference type="Rhea" id="RHEA:13065"/>
        <dbReference type="ChEBI" id="CHEBI:15377"/>
        <dbReference type="ChEBI" id="CHEBI:15378"/>
        <dbReference type="ChEBI" id="CHEBI:30616"/>
        <dbReference type="ChEBI" id="CHEBI:43474"/>
        <dbReference type="ChEBI" id="CHEBI:456216"/>
        <dbReference type="EC" id="5.6.2.4"/>
    </reaction>
</comment>
<dbReference type="SUPFAM" id="SSF52540">
    <property type="entry name" value="P-loop containing nucleoside triphosphate hydrolases"/>
    <property type="match status" value="1"/>
</dbReference>
<comment type="caution">
    <text evidence="18">The sequence shown here is derived from an EMBL/GenBank/DDBJ whole genome shotgun (WGS) entry which is preliminary data.</text>
</comment>
<dbReference type="Pfam" id="PF12705">
    <property type="entry name" value="PDDEXK_1"/>
    <property type="match status" value="1"/>
</dbReference>
<feature type="region of interest" description="Disordered" evidence="15">
    <location>
        <begin position="553"/>
        <end position="572"/>
    </location>
</feature>
<evidence type="ECO:0000313" key="18">
    <source>
        <dbReference type="EMBL" id="MBD2861724.1"/>
    </source>
</evidence>
<dbReference type="CDD" id="cd17932">
    <property type="entry name" value="DEXQc_UvrD"/>
    <property type="match status" value="1"/>
</dbReference>
<evidence type="ECO:0000256" key="5">
    <source>
        <dbReference type="ARBA" id="ARBA00022806"/>
    </source>
</evidence>
<keyword evidence="10 13" id="KW-0413">Isomerase</keyword>
<reference evidence="18" key="1">
    <citation type="submission" date="2020-09" db="EMBL/GenBank/DDBJ databases">
        <title>A novel bacterium of genus Paenibacillus, isolated from South China Sea.</title>
        <authorList>
            <person name="Huang H."/>
            <person name="Mo K."/>
            <person name="Hu Y."/>
        </authorList>
    </citation>
    <scope>NUCLEOTIDE SEQUENCE</scope>
    <source>
        <strain evidence="18">IB182363</strain>
    </source>
</reference>
<comment type="similarity">
    <text evidence="13">Belongs to the helicase family. AddA subfamily.</text>
</comment>
<keyword evidence="19" id="KW-1185">Reference proteome</keyword>
<dbReference type="Proteomes" id="UP000639396">
    <property type="component" value="Unassembled WGS sequence"/>
</dbReference>
<dbReference type="InterPro" id="IPR014017">
    <property type="entry name" value="DNA_helicase_UvrD-like_C"/>
</dbReference>
<dbReference type="PROSITE" id="PS51217">
    <property type="entry name" value="UVRD_HELICASE_CTER"/>
    <property type="match status" value="1"/>
</dbReference>
<dbReference type="InterPro" id="IPR038726">
    <property type="entry name" value="PDDEXK_AddAB-type"/>
</dbReference>
<dbReference type="PANTHER" id="PTHR11070:SF48">
    <property type="entry name" value="ATP-DEPENDENT HELICASE_NUCLEASE SUBUNIT A"/>
    <property type="match status" value="1"/>
</dbReference>
<proteinExistence type="inferred from homology"/>
<dbReference type="NCBIfam" id="TIGR02785">
    <property type="entry name" value="addA_Gpos"/>
    <property type="match status" value="1"/>
</dbReference>
<evidence type="ECO:0000256" key="12">
    <source>
        <dbReference type="ARBA" id="ARBA00048988"/>
    </source>
</evidence>
<dbReference type="GO" id="GO:0000724">
    <property type="term" value="P:double-strand break repair via homologous recombination"/>
    <property type="evidence" value="ECO:0007669"/>
    <property type="project" value="UniProtKB-UniRule"/>
</dbReference>
<keyword evidence="2 13" id="KW-0547">Nucleotide-binding</keyword>
<dbReference type="EMBL" id="JACXJA010000007">
    <property type="protein sequence ID" value="MBD2861724.1"/>
    <property type="molecule type" value="Genomic_DNA"/>
</dbReference>
<dbReference type="Gene3D" id="3.40.50.300">
    <property type="entry name" value="P-loop containing nucleotide triphosphate hydrolases"/>
    <property type="match status" value="3"/>
</dbReference>
<dbReference type="Gene3D" id="6.10.250.2380">
    <property type="match status" value="1"/>
</dbReference>
<keyword evidence="6 13" id="KW-0269">Exonuclease</keyword>
<evidence type="ECO:0000256" key="10">
    <source>
        <dbReference type="ARBA" id="ARBA00023235"/>
    </source>
</evidence>
<dbReference type="GO" id="GO:0008408">
    <property type="term" value="F:3'-5' exonuclease activity"/>
    <property type="evidence" value="ECO:0007669"/>
    <property type="project" value="UniProtKB-UniRule"/>
</dbReference>
<dbReference type="InterPro" id="IPR014152">
    <property type="entry name" value="AddA"/>
</dbReference>
<dbReference type="SUPFAM" id="SSF52980">
    <property type="entry name" value="Restriction endonuclease-like"/>
    <property type="match status" value="1"/>
</dbReference>
<dbReference type="Gene3D" id="3.90.320.10">
    <property type="match status" value="1"/>
</dbReference>
<evidence type="ECO:0000256" key="11">
    <source>
        <dbReference type="ARBA" id="ARBA00034617"/>
    </source>
</evidence>
<keyword evidence="7 13" id="KW-0067">ATP-binding</keyword>
<feature type="domain" description="UvrD-like helicase C-terminal" evidence="17">
    <location>
        <begin position="538"/>
        <end position="878"/>
    </location>
</feature>
<protein>
    <recommendedName>
        <fullName evidence="13">ATP-dependent helicase/nuclease subunit A</fullName>
        <ecNumber evidence="13">3.1.-.-</ecNumber>
        <ecNumber evidence="13">5.6.2.4</ecNumber>
    </recommendedName>
    <alternativeName>
        <fullName evidence="13">ATP-dependent helicase/nuclease AddA</fullName>
    </alternativeName>
    <alternativeName>
        <fullName evidence="13">DNA 3'-5' helicase AddA</fullName>
    </alternativeName>
</protein>
<evidence type="ECO:0000259" key="17">
    <source>
        <dbReference type="PROSITE" id="PS51217"/>
    </source>
</evidence>
<evidence type="ECO:0000256" key="6">
    <source>
        <dbReference type="ARBA" id="ARBA00022839"/>
    </source>
</evidence>
<dbReference type="PANTHER" id="PTHR11070">
    <property type="entry name" value="UVRD / RECB / PCRA DNA HELICASE FAMILY MEMBER"/>
    <property type="match status" value="1"/>
</dbReference>
<dbReference type="PROSITE" id="PS51198">
    <property type="entry name" value="UVRD_HELICASE_ATP_BIND"/>
    <property type="match status" value="1"/>
</dbReference>
<sequence>MTLEREKDGTYAARPAKPEGSSWTDEQWEAIRLRGSDILVAAAAGSGKTAVLVERIIRRITDEHDPVDVDRLLVATFTNAAAGEMRQRIREAIEKRLLEQPGSEHLRRQIALIHRASITTLHSFCLEVIRRHHQLIRLDPSFRIANETEAELLRQDLMSELLEEHYGNSGEDSAFWQLADAYGGERGDDALFRLVQQLYDFSRSHPWPDHWLLETASRFEPGNRDGGGTDRWRVTLTEGVKLELQGMAGMLEEAIRLCGRPGGPAPYAANLRDDLVQIAAALQAADVSWEALYEAFRESGFGKLNACRASDVDKQLQEQVKQLRDRVKKQFADIREELFERSPEQYESEMARMAPVVRMLAEIVIEFGRRYQLKKVEKGLVDFADLEHYCLAILRSPDSTADRLLPSEAAMQYREQFAEILLDEYQDTNSVQEAIVSLVSRPAPGNRFMVGDVKQSIYRFRLAEPGLFMDKYKSFEPSGNDHPSGGRKIDLARNFRSRQQIVDGVNFVFKQIMTERVGELEYDEAAQLVCGAFYPDSPENLNVELALIDRGNTAGEEDESAVPSEAEDDEEFAGMPETHPLLLTPEQEEQQTETAQLEARFIASQIRRMTGMDGDAPFQVYDRGAGGLRPIQFRDVVILLRATSSWAPVFMEELRAAAIPAYADLNTGYFTATEVETMLSLLQIVDNPYQDIPLAAVLRSPMFGLTAAELALVRIHGRHLPFYEAVLAYLSDSDPSGGTTERLNGSLPAADAGQQEMQSEAVDERKVLSKLLSFQAMLGRWRDEARQGSLAQLIWNMYRETGYYDFVGGMPGGLQRQANLRALYDRAWQYEATSFRGLFRFLRFVERMRDSGTDLGAARALGEQEDVVRIMSIHKSKGLEFPVVFVAGLGKMFNQTDLNGTFLLHKELGFGPLFVDPELRVACPTLPMLAIRRRMKMEMTAEELRVLYVALTRPKEKLILVGTVKSADKTVQKWSRMREETLWHLPAHETAKARTYLDWLGPALIRHPAAQILRVRGGGEQAEPYILPPVMKDEPSRWSVGILPSVGFAQAAAAVEVKFADERMESLAQLEPVGDGSAQGADGVDGAEDPISRRFDWTYEYGQASGMFSKTSVSELKRQAERAFAKEEGASAEWSELPVPGIASQADSAAIRKSDLHSLARRPKFLSEQTMTAAERGTLFHSVMQHLPLDGEVGPADVERTLDRMITRELLLPEQRKAIDTEVIVSFFKGELGQRLLRADKVYREVPFSYGLAAEQAYPGADESVRGETVVMQGVIDCVFEESGELVLLDYKTDSVRGVSLEQLKERYNVQLSLYAEAIERIWHKKVKEKALFFFDGPYTLQLDASDRKGES</sequence>
<dbReference type="GO" id="GO:0033202">
    <property type="term" value="C:DNA helicase complex"/>
    <property type="evidence" value="ECO:0007669"/>
    <property type="project" value="TreeGrafter"/>
</dbReference>
<keyword evidence="4 13" id="KW-0378">Hydrolase</keyword>
<comment type="subunit">
    <text evidence="13">Heterodimer of AddA and AddB/RexB.</text>
</comment>
<dbReference type="GO" id="GO:0005829">
    <property type="term" value="C:cytosol"/>
    <property type="evidence" value="ECO:0007669"/>
    <property type="project" value="TreeGrafter"/>
</dbReference>
<dbReference type="HAMAP" id="MF_01451">
    <property type="entry name" value="AddA"/>
    <property type="match status" value="1"/>
</dbReference>
<feature type="binding site" evidence="14">
    <location>
        <begin position="42"/>
        <end position="49"/>
    </location>
    <ligand>
        <name>ATP</name>
        <dbReference type="ChEBI" id="CHEBI:30616"/>
    </ligand>
</feature>
<comment type="cofactor">
    <cofactor evidence="13">
        <name>Mg(2+)</name>
        <dbReference type="ChEBI" id="CHEBI:18420"/>
    </cofactor>
</comment>
<dbReference type="GO" id="GO:0003690">
    <property type="term" value="F:double-stranded DNA binding"/>
    <property type="evidence" value="ECO:0007669"/>
    <property type="project" value="UniProtKB-UniRule"/>
</dbReference>
<evidence type="ECO:0000256" key="3">
    <source>
        <dbReference type="ARBA" id="ARBA00022763"/>
    </source>
</evidence>
<organism evidence="18 19">
    <name type="scientific">Paenibacillus oceani</name>
    <dbReference type="NCBI Taxonomy" id="2772510"/>
    <lineage>
        <taxon>Bacteria</taxon>
        <taxon>Bacillati</taxon>
        <taxon>Bacillota</taxon>
        <taxon>Bacilli</taxon>
        <taxon>Bacillales</taxon>
        <taxon>Paenibacillaceae</taxon>
        <taxon>Paenibacillus</taxon>
    </lineage>
</organism>
<accession>A0A927GZR1</accession>
<dbReference type="InterPro" id="IPR011604">
    <property type="entry name" value="PDDEXK-like_dom_sf"/>
</dbReference>
<comment type="catalytic activity">
    <reaction evidence="11 13">
        <text>Couples ATP hydrolysis with the unwinding of duplex DNA by translocating in the 3'-5' direction.</text>
        <dbReference type="EC" id="5.6.2.4"/>
    </reaction>
</comment>
<dbReference type="GO" id="GO:0043138">
    <property type="term" value="F:3'-5' DNA helicase activity"/>
    <property type="evidence" value="ECO:0007669"/>
    <property type="project" value="UniProtKB-UniRule"/>
</dbReference>
<keyword evidence="8 13" id="KW-0238">DNA-binding</keyword>
<evidence type="ECO:0000256" key="15">
    <source>
        <dbReference type="SAM" id="MobiDB-lite"/>
    </source>
</evidence>
<dbReference type="InterPro" id="IPR027417">
    <property type="entry name" value="P-loop_NTPase"/>
</dbReference>
<keyword evidence="5 13" id="KW-0347">Helicase</keyword>
<name>A0A927GZR1_9BACL</name>
<keyword evidence="3 13" id="KW-0227">DNA damage</keyword>
<evidence type="ECO:0000256" key="2">
    <source>
        <dbReference type="ARBA" id="ARBA00022741"/>
    </source>
</evidence>
<evidence type="ECO:0000256" key="7">
    <source>
        <dbReference type="ARBA" id="ARBA00022840"/>
    </source>
</evidence>
<evidence type="ECO:0000256" key="1">
    <source>
        <dbReference type="ARBA" id="ARBA00022722"/>
    </source>
</evidence>
<dbReference type="EC" id="3.1.-.-" evidence="13"/>
<dbReference type="Pfam" id="PF00580">
    <property type="entry name" value="UvrD-helicase"/>
    <property type="match status" value="1"/>
</dbReference>
<evidence type="ECO:0000256" key="8">
    <source>
        <dbReference type="ARBA" id="ARBA00023125"/>
    </source>
</evidence>
<feature type="compositionally biased region" description="Acidic residues" evidence="15">
    <location>
        <begin position="555"/>
        <end position="572"/>
    </location>
</feature>
<comment type="function">
    <text evidence="13">The heterodimer acts as both an ATP-dependent DNA helicase and an ATP-dependent, dual-direction single-stranded exonuclease. Recognizes the chi site generating a DNA molecule suitable for the initiation of homologous recombination. The AddA nuclease domain is required for chi fragment generation; this subunit has the helicase and 3' -&gt; 5' nuclease activities.</text>
</comment>